<gene>
    <name evidence="2" type="ORF">G3T37_09175</name>
</gene>
<feature type="transmembrane region" description="Helical" evidence="1">
    <location>
        <begin position="95"/>
        <end position="117"/>
    </location>
</feature>
<evidence type="ECO:0000256" key="1">
    <source>
        <dbReference type="SAM" id="Phobius"/>
    </source>
</evidence>
<feature type="transmembrane region" description="Helical" evidence="1">
    <location>
        <begin position="129"/>
        <end position="151"/>
    </location>
</feature>
<organism evidence="2 3">
    <name type="scientific">Galbitalea soli</name>
    <dbReference type="NCBI Taxonomy" id="1268042"/>
    <lineage>
        <taxon>Bacteria</taxon>
        <taxon>Bacillati</taxon>
        <taxon>Actinomycetota</taxon>
        <taxon>Actinomycetes</taxon>
        <taxon>Micrococcales</taxon>
        <taxon>Microbacteriaceae</taxon>
        <taxon>Galbitalea</taxon>
    </lineage>
</organism>
<protein>
    <submittedName>
        <fullName evidence="2">Uncharacterized protein</fullName>
    </submittedName>
</protein>
<sequence>MPPPPLAPDSRPSTASSRRWRIRRWYWKVAYAVGAYLLVSLLNLAVLSALPYTLSTAVSLVEDLVIIVVGARVFRGSNEEPRAPRPWWRFTARPTLSGAVGVLAAIVFAIGIVGIVISAFTDFRALDSVAGGLAAAAISLAFYGLIAALYLNSYVRLRQELPFIHLTRRR</sequence>
<keyword evidence="1" id="KW-0472">Membrane</keyword>
<name>A0A7C9PNG2_9MICO</name>
<reference evidence="2 3" key="1">
    <citation type="journal article" date="2014" name="Int. J. Syst. Evol. Microbiol.">
        <title>Description of Galbitalea soli gen. nov., sp. nov., and Frondihabitans sucicola sp. nov.</title>
        <authorList>
            <person name="Kim S.J."/>
            <person name="Lim J.M."/>
            <person name="Ahn J.H."/>
            <person name="Weon H.Y."/>
            <person name="Hamada M."/>
            <person name="Suzuki K."/>
            <person name="Ahn T.Y."/>
            <person name="Kwon S.W."/>
        </authorList>
    </citation>
    <scope>NUCLEOTIDE SEQUENCE [LARGE SCALE GENOMIC DNA]</scope>
    <source>
        <strain evidence="2 3">NBRC 108727</strain>
    </source>
</reference>
<accession>A0A7C9PNG2</accession>
<comment type="caution">
    <text evidence="2">The sequence shown here is derived from an EMBL/GenBank/DDBJ whole genome shotgun (WGS) entry which is preliminary data.</text>
</comment>
<dbReference type="AlphaFoldDB" id="A0A7C9PNG2"/>
<evidence type="ECO:0000313" key="3">
    <source>
        <dbReference type="Proteomes" id="UP000479756"/>
    </source>
</evidence>
<proteinExistence type="predicted"/>
<keyword evidence="1" id="KW-0812">Transmembrane</keyword>
<dbReference type="RefSeq" id="WP_163473294.1">
    <property type="nucleotide sequence ID" value="NZ_JAAGWZ010000002.1"/>
</dbReference>
<keyword evidence="1" id="KW-1133">Transmembrane helix</keyword>
<feature type="transmembrane region" description="Helical" evidence="1">
    <location>
        <begin position="52"/>
        <end position="74"/>
    </location>
</feature>
<evidence type="ECO:0000313" key="2">
    <source>
        <dbReference type="EMBL" id="NEM91527.1"/>
    </source>
</evidence>
<dbReference type="Proteomes" id="UP000479756">
    <property type="component" value="Unassembled WGS sequence"/>
</dbReference>
<keyword evidence="3" id="KW-1185">Reference proteome</keyword>
<feature type="transmembrane region" description="Helical" evidence="1">
    <location>
        <begin position="25"/>
        <end position="46"/>
    </location>
</feature>
<dbReference type="EMBL" id="JAAGWZ010000002">
    <property type="protein sequence ID" value="NEM91527.1"/>
    <property type="molecule type" value="Genomic_DNA"/>
</dbReference>